<gene>
    <name evidence="1" type="ORF">DM813_19015</name>
</gene>
<evidence type="ECO:0000313" key="2">
    <source>
        <dbReference type="Proteomes" id="UP000288983"/>
    </source>
</evidence>
<reference evidence="1 2" key="1">
    <citation type="submission" date="2018-06" db="EMBL/GenBank/DDBJ databases">
        <title>Bacteria isolated from soil of Wuhan.</title>
        <authorList>
            <person name="Wei X."/>
            <person name="Chunhua H."/>
        </authorList>
    </citation>
    <scope>NUCLEOTIDE SEQUENCE [LARGE SCALE GENOMIC DNA]</scope>
    <source>
        <strain evidence="2">xwS2</strain>
    </source>
</reference>
<dbReference type="AlphaFoldDB" id="A0A443ZQ87"/>
<evidence type="ECO:0000313" key="1">
    <source>
        <dbReference type="EMBL" id="RWU21281.1"/>
    </source>
</evidence>
<dbReference type="OrthoDB" id="7023557at2"/>
<accession>A0A443ZQ87</accession>
<name>A0A443ZQ87_9PSED</name>
<organism evidence="1 2">
    <name type="scientific">Pseudomonas alkylphenolica</name>
    <dbReference type="NCBI Taxonomy" id="237609"/>
    <lineage>
        <taxon>Bacteria</taxon>
        <taxon>Pseudomonadati</taxon>
        <taxon>Pseudomonadota</taxon>
        <taxon>Gammaproteobacteria</taxon>
        <taxon>Pseudomonadales</taxon>
        <taxon>Pseudomonadaceae</taxon>
        <taxon>Pseudomonas</taxon>
    </lineage>
</organism>
<proteinExistence type="predicted"/>
<protein>
    <submittedName>
        <fullName evidence="1">Uncharacterized protein</fullName>
    </submittedName>
</protein>
<comment type="caution">
    <text evidence="1">The sequence shown here is derived from an EMBL/GenBank/DDBJ whole genome shotgun (WGS) entry which is preliminary data.</text>
</comment>
<dbReference type="EMBL" id="QJRG01000047">
    <property type="protein sequence ID" value="RWU21281.1"/>
    <property type="molecule type" value="Genomic_DNA"/>
</dbReference>
<dbReference type="Proteomes" id="UP000288983">
    <property type="component" value="Unassembled WGS sequence"/>
</dbReference>
<sequence length="82" mass="9422">MAVTVETAAVFRGGGRRWFTLRAACAAEARVLLNKHCQCDHFEDGQGQHCDLPCNLHHPDRYPRIMKRLTKGLMRRYRASQP</sequence>